<dbReference type="PANTHER" id="PTHR43792">
    <property type="entry name" value="GNAT FAMILY, PUTATIVE (AFU_ORTHOLOGUE AFUA_3G00765)-RELATED-RELATED"/>
    <property type="match status" value="1"/>
</dbReference>
<comment type="caution">
    <text evidence="2">The sequence shown here is derived from an EMBL/GenBank/DDBJ whole genome shotgun (WGS) entry which is preliminary data.</text>
</comment>
<feature type="domain" description="N-acetyltransferase" evidence="1">
    <location>
        <begin position="26"/>
        <end position="179"/>
    </location>
</feature>
<dbReference type="Pfam" id="PF13302">
    <property type="entry name" value="Acetyltransf_3"/>
    <property type="match status" value="1"/>
</dbReference>
<gene>
    <name evidence="2" type="ORF">J116_012475</name>
</gene>
<proteinExistence type="predicted"/>
<protein>
    <recommendedName>
        <fullName evidence="1">N-acetyltransferase domain-containing protein</fullName>
    </recommendedName>
</protein>
<dbReference type="InterPro" id="IPR051531">
    <property type="entry name" value="N-acetyltransferase"/>
</dbReference>
<dbReference type="eggNOG" id="COG1670">
    <property type="taxonomic scope" value="Bacteria"/>
</dbReference>
<dbReference type="EMBL" id="ASHX02000001">
    <property type="protein sequence ID" value="OEJ98029.1"/>
    <property type="molecule type" value="Genomic_DNA"/>
</dbReference>
<sequence length="180" mass="19794">MAHPGETVHGDGDVVLRRWRAESDFDGLRRLIEGSLEHLRPWFEWVERYGDAHVRGFLERCEADWRGGVAYNWAIEAGGELTGSCSLYRAEEPGGWHIGYWLHPGATGRGIASRAAAAMVDEAFGLAEVAYVEIVHDAANGASGAVARRLGFVEVERLRVEPVAPGECGVDVVWRRVRAA</sequence>
<keyword evidence="3" id="KW-1185">Reference proteome</keyword>
<dbReference type="SUPFAM" id="SSF55729">
    <property type="entry name" value="Acyl-CoA N-acyltransferases (Nat)"/>
    <property type="match status" value="1"/>
</dbReference>
<evidence type="ECO:0000313" key="2">
    <source>
        <dbReference type="EMBL" id="OEJ98029.1"/>
    </source>
</evidence>
<reference evidence="2 3" key="1">
    <citation type="journal article" date="2013" name="Genome Announc.">
        <title>Genome Sequence of Streptomyces violaceusniger Strain SPC6, a Halotolerant Streptomycete That Exhibits Rapid Growth and Development.</title>
        <authorList>
            <person name="Chen X."/>
            <person name="Zhang B."/>
            <person name="Zhang W."/>
            <person name="Wu X."/>
            <person name="Zhang M."/>
            <person name="Chen T."/>
            <person name="Liu G."/>
            <person name="Dyson P."/>
        </authorList>
    </citation>
    <scope>NUCLEOTIDE SEQUENCE [LARGE SCALE GENOMIC DNA]</scope>
    <source>
        <strain evidence="2 3">SPC6</strain>
    </source>
</reference>
<organism evidence="2 3">
    <name type="scientific">Streptomyces thermolilacinus SPC6</name>
    <dbReference type="NCBI Taxonomy" id="1306406"/>
    <lineage>
        <taxon>Bacteria</taxon>
        <taxon>Bacillati</taxon>
        <taxon>Actinomycetota</taxon>
        <taxon>Actinomycetes</taxon>
        <taxon>Kitasatosporales</taxon>
        <taxon>Streptomycetaceae</taxon>
        <taxon>Streptomyces</taxon>
    </lineage>
</organism>
<evidence type="ECO:0000259" key="1">
    <source>
        <dbReference type="PROSITE" id="PS51186"/>
    </source>
</evidence>
<dbReference type="OrthoDB" id="9799321at2"/>
<dbReference type="PROSITE" id="PS51186">
    <property type="entry name" value="GNAT"/>
    <property type="match status" value="1"/>
</dbReference>
<dbReference type="Gene3D" id="3.40.630.30">
    <property type="match status" value="1"/>
</dbReference>
<name>A0A1D3E0D0_9ACTN</name>
<dbReference type="AlphaFoldDB" id="A0A1D3E0D0"/>
<dbReference type="Proteomes" id="UP000095329">
    <property type="component" value="Unassembled WGS sequence"/>
</dbReference>
<dbReference type="InterPro" id="IPR016181">
    <property type="entry name" value="Acyl_CoA_acyltransferase"/>
</dbReference>
<dbReference type="InterPro" id="IPR000182">
    <property type="entry name" value="GNAT_dom"/>
</dbReference>
<dbReference type="GO" id="GO:0016747">
    <property type="term" value="F:acyltransferase activity, transferring groups other than amino-acyl groups"/>
    <property type="evidence" value="ECO:0007669"/>
    <property type="project" value="InterPro"/>
</dbReference>
<accession>A0A1D3E0D0</accession>
<dbReference type="RefSeq" id="WP_028963984.1">
    <property type="nucleotide sequence ID" value="NZ_ASHX02000001.1"/>
</dbReference>
<dbReference type="STRING" id="1306406.J116_012475"/>
<evidence type="ECO:0000313" key="3">
    <source>
        <dbReference type="Proteomes" id="UP000095329"/>
    </source>
</evidence>